<sequence>MAKTTAARGRELARRRTEADQRARRQVERGIARCRLWALAATTAQAVLDPGTVAPAARWAPTVVLALVCLASEIALHRDRGLTVLRRTGALGMAGDAVVVLLLLATLSTDPGHPAGLLPIVLAAEAAVRWGRAGGLAGGLAGGALTAGWMVLVQARTDVPLVLGPTVFRVGVVVLVGVLMGSTVGAIRRQRRLAETVIAASSDLIASIDMRTGRIRSVNRASTEILGLTPDDLVGRPGAEILSGGAPGGGPGGDSFRRLDPGLVELPAVHADGHPVWLEVDVQPDLGEGVAYLMARDVTAQRRQEAEARRRMDDQSATGAANRAHLVAQLARELKGPRRCHLLAIDLGGLAAATAALEPRLAESVLVAAIGRVRVAVRPDDLVCRLGGDELAVLLPAPTSEYEAADAAHRITEALRQPLAAAGEMLSLSPRVGVAASQPSDRPLDLTDRAERAMSEVARDRHRGVAGRPSVPAGPTVGGLGDPADGMPPPPPAPPVASAPPLGGAAPTTAAAGAPPRAPVAPADHPPGHARGTTSGSRTDGAPPPVLPADRT</sequence>
<evidence type="ECO:0000259" key="4">
    <source>
        <dbReference type="PROSITE" id="PS50887"/>
    </source>
</evidence>
<dbReference type="PANTHER" id="PTHR44757">
    <property type="entry name" value="DIGUANYLATE CYCLASE DGCP"/>
    <property type="match status" value="1"/>
</dbReference>
<dbReference type="KEGG" id="ima:PO878_20650"/>
<dbReference type="PROSITE" id="PS50887">
    <property type="entry name" value="GGDEF"/>
    <property type="match status" value="1"/>
</dbReference>
<dbReference type="InterPro" id="IPR000160">
    <property type="entry name" value="GGDEF_dom"/>
</dbReference>
<dbReference type="InterPro" id="IPR029787">
    <property type="entry name" value="Nucleotide_cyclase"/>
</dbReference>
<dbReference type="InterPro" id="IPR013656">
    <property type="entry name" value="PAS_4"/>
</dbReference>
<dbReference type="SMART" id="SM00267">
    <property type="entry name" value="GGDEF"/>
    <property type="match status" value="1"/>
</dbReference>
<dbReference type="InterPro" id="IPR052155">
    <property type="entry name" value="Biofilm_reg_signaling"/>
</dbReference>
<feature type="compositionally biased region" description="Pro residues" evidence="1">
    <location>
        <begin position="542"/>
        <end position="552"/>
    </location>
</feature>
<feature type="domain" description="PAS" evidence="3">
    <location>
        <begin position="190"/>
        <end position="236"/>
    </location>
</feature>
<dbReference type="EC" id="2.7.7.65" evidence="5"/>
<evidence type="ECO:0000259" key="3">
    <source>
        <dbReference type="PROSITE" id="PS50112"/>
    </source>
</evidence>
<feature type="compositionally biased region" description="Low complexity" evidence="1">
    <location>
        <begin position="499"/>
        <end position="523"/>
    </location>
</feature>
<dbReference type="NCBIfam" id="TIGR00254">
    <property type="entry name" value="GGDEF"/>
    <property type="match status" value="1"/>
</dbReference>
<dbReference type="SUPFAM" id="SSF55785">
    <property type="entry name" value="PYP-like sensor domain (PAS domain)"/>
    <property type="match status" value="1"/>
</dbReference>
<dbReference type="GO" id="GO:0052621">
    <property type="term" value="F:diguanylate cyclase activity"/>
    <property type="evidence" value="ECO:0007669"/>
    <property type="project" value="UniProtKB-EC"/>
</dbReference>
<evidence type="ECO:0000256" key="2">
    <source>
        <dbReference type="SAM" id="Phobius"/>
    </source>
</evidence>
<dbReference type="RefSeq" id="WP_272736428.1">
    <property type="nucleotide sequence ID" value="NZ_CP116942.1"/>
</dbReference>
<dbReference type="InterPro" id="IPR000014">
    <property type="entry name" value="PAS"/>
</dbReference>
<dbReference type="Pfam" id="PF00990">
    <property type="entry name" value="GGDEF"/>
    <property type="match status" value="1"/>
</dbReference>
<keyword evidence="6" id="KW-1185">Reference proteome</keyword>
<feature type="transmembrane region" description="Helical" evidence="2">
    <location>
        <begin position="135"/>
        <end position="155"/>
    </location>
</feature>
<feature type="compositionally biased region" description="Basic and acidic residues" evidence="1">
    <location>
        <begin position="8"/>
        <end position="20"/>
    </location>
</feature>
<feature type="domain" description="GGDEF" evidence="4">
    <location>
        <begin position="338"/>
        <end position="476"/>
    </location>
</feature>
<evidence type="ECO:0000313" key="6">
    <source>
        <dbReference type="Proteomes" id="UP001216390"/>
    </source>
</evidence>
<keyword evidence="2" id="KW-0472">Membrane</keyword>
<name>A0AAF0BRL7_9ACTN</name>
<reference evidence="5" key="1">
    <citation type="submission" date="2023-01" db="EMBL/GenBank/DDBJ databases">
        <title>The diversity of Class Acidimicrobiia in South China Sea sediment environments and the proposal of Iamia marina sp. nov., a novel species of the genus Iamia.</title>
        <authorList>
            <person name="He Y."/>
            <person name="Tian X."/>
        </authorList>
    </citation>
    <scope>NUCLEOTIDE SEQUENCE</scope>
    <source>
        <strain evidence="5">DSM 19957</strain>
    </source>
</reference>
<feature type="region of interest" description="Disordered" evidence="1">
    <location>
        <begin position="454"/>
        <end position="552"/>
    </location>
</feature>
<evidence type="ECO:0000313" key="5">
    <source>
        <dbReference type="EMBL" id="WCO66906.1"/>
    </source>
</evidence>
<feature type="transmembrane region" description="Helical" evidence="2">
    <location>
        <begin position="167"/>
        <end position="187"/>
    </location>
</feature>
<proteinExistence type="predicted"/>
<dbReference type="InterPro" id="IPR035965">
    <property type="entry name" value="PAS-like_dom_sf"/>
</dbReference>
<dbReference type="Pfam" id="PF08448">
    <property type="entry name" value="PAS_4"/>
    <property type="match status" value="1"/>
</dbReference>
<keyword evidence="5" id="KW-0548">Nucleotidyltransferase</keyword>
<evidence type="ECO:0000256" key="1">
    <source>
        <dbReference type="SAM" id="MobiDB-lite"/>
    </source>
</evidence>
<feature type="region of interest" description="Disordered" evidence="1">
    <location>
        <begin position="1"/>
        <end position="20"/>
    </location>
</feature>
<protein>
    <submittedName>
        <fullName evidence="5">Diguanylate cyclase</fullName>
        <ecNumber evidence="5">2.7.7.65</ecNumber>
    </submittedName>
</protein>
<dbReference type="AlphaFoldDB" id="A0AAF0BRL7"/>
<keyword evidence="2" id="KW-0812">Transmembrane</keyword>
<dbReference type="InterPro" id="IPR043128">
    <property type="entry name" value="Rev_trsase/Diguanyl_cyclase"/>
</dbReference>
<keyword evidence="5" id="KW-0808">Transferase</keyword>
<dbReference type="NCBIfam" id="TIGR00229">
    <property type="entry name" value="sensory_box"/>
    <property type="match status" value="1"/>
</dbReference>
<dbReference type="PROSITE" id="PS50112">
    <property type="entry name" value="PAS"/>
    <property type="match status" value="1"/>
</dbReference>
<dbReference type="Gene3D" id="3.30.70.270">
    <property type="match status" value="1"/>
</dbReference>
<dbReference type="PANTHER" id="PTHR44757:SF2">
    <property type="entry name" value="BIOFILM ARCHITECTURE MAINTENANCE PROTEIN MBAA"/>
    <property type="match status" value="1"/>
</dbReference>
<dbReference type="CDD" id="cd00130">
    <property type="entry name" value="PAS"/>
    <property type="match status" value="1"/>
</dbReference>
<dbReference type="SMART" id="SM00091">
    <property type="entry name" value="PAS"/>
    <property type="match status" value="1"/>
</dbReference>
<feature type="compositionally biased region" description="Pro residues" evidence="1">
    <location>
        <begin position="486"/>
        <end position="498"/>
    </location>
</feature>
<gene>
    <name evidence="5" type="ORF">PO878_20650</name>
</gene>
<feature type="transmembrane region" description="Helical" evidence="2">
    <location>
        <begin position="88"/>
        <end position="105"/>
    </location>
</feature>
<dbReference type="Proteomes" id="UP001216390">
    <property type="component" value="Chromosome"/>
</dbReference>
<keyword evidence="2" id="KW-1133">Transmembrane helix</keyword>
<dbReference type="SUPFAM" id="SSF55073">
    <property type="entry name" value="Nucleotide cyclase"/>
    <property type="match status" value="1"/>
</dbReference>
<accession>A0AAF0BRL7</accession>
<dbReference type="Gene3D" id="3.30.450.20">
    <property type="entry name" value="PAS domain"/>
    <property type="match status" value="1"/>
</dbReference>
<dbReference type="EMBL" id="CP116942">
    <property type="protein sequence ID" value="WCO66906.1"/>
    <property type="molecule type" value="Genomic_DNA"/>
</dbReference>
<organism evidence="5 6">
    <name type="scientific">Iamia majanohamensis</name>
    <dbReference type="NCBI Taxonomy" id="467976"/>
    <lineage>
        <taxon>Bacteria</taxon>
        <taxon>Bacillati</taxon>
        <taxon>Actinomycetota</taxon>
        <taxon>Acidimicrobiia</taxon>
        <taxon>Acidimicrobiales</taxon>
        <taxon>Iamiaceae</taxon>
        <taxon>Iamia</taxon>
    </lineage>
</organism>